<dbReference type="InParanoid" id="A0A3N4LSW6"/>
<sequence length="52" mass="6245">MKMEYVPSDKEVLMRQLHDALNLITPYQKILYMLSSHFHAYRLGNPHIIKIF</sequence>
<dbReference type="STRING" id="1051890.A0A3N4LSW6"/>
<dbReference type="EMBL" id="ML121536">
    <property type="protein sequence ID" value="RPB25910.1"/>
    <property type="molecule type" value="Genomic_DNA"/>
</dbReference>
<organism evidence="1 2">
    <name type="scientific">Terfezia boudieri ATCC MYA-4762</name>
    <dbReference type="NCBI Taxonomy" id="1051890"/>
    <lineage>
        <taxon>Eukaryota</taxon>
        <taxon>Fungi</taxon>
        <taxon>Dikarya</taxon>
        <taxon>Ascomycota</taxon>
        <taxon>Pezizomycotina</taxon>
        <taxon>Pezizomycetes</taxon>
        <taxon>Pezizales</taxon>
        <taxon>Pezizaceae</taxon>
        <taxon>Terfezia</taxon>
    </lineage>
</organism>
<protein>
    <submittedName>
        <fullName evidence="1">Uncharacterized protein</fullName>
    </submittedName>
</protein>
<name>A0A3N4LSW6_9PEZI</name>
<accession>A0A3N4LSW6</accession>
<proteinExistence type="predicted"/>
<keyword evidence="2" id="KW-1185">Reference proteome</keyword>
<dbReference type="AlphaFoldDB" id="A0A3N4LSW6"/>
<evidence type="ECO:0000313" key="1">
    <source>
        <dbReference type="EMBL" id="RPB25910.1"/>
    </source>
</evidence>
<dbReference type="Proteomes" id="UP000267821">
    <property type="component" value="Unassembled WGS sequence"/>
</dbReference>
<reference evidence="1 2" key="1">
    <citation type="journal article" date="2018" name="Nat. Ecol. Evol.">
        <title>Pezizomycetes genomes reveal the molecular basis of ectomycorrhizal truffle lifestyle.</title>
        <authorList>
            <person name="Murat C."/>
            <person name="Payen T."/>
            <person name="Noel B."/>
            <person name="Kuo A."/>
            <person name="Morin E."/>
            <person name="Chen J."/>
            <person name="Kohler A."/>
            <person name="Krizsan K."/>
            <person name="Balestrini R."/>
            <person name="Da Silva C."/>
            <person name="Montanini B."/>
            <person name="Hainaut M."/>
            <person name="Levati E."/>
            <person name="Barry K.W."/>
            <person name="Belfiori B."/>
            <person name="Cichocki N."/>
            <person name="Clum A."/>
            <person name="Dockter R.B."/>
            <person name="Fauchery L."/>
            <person name="Guy J."/>
            <person name="Iotti M."/>
            <person name="Le Tacon F."/>
            <person name="Lindquist E.A."/>
            <person name="Lipzen A."/>
            <person name="Malagnac F."/>
            <person name="Mello A."/>
            <person name="Molinier V."/>
            <person name="Miyauchi S."/>
            <person name="Poulain J."/>
            <person name="Riccioni C."/>
            <person name="Rubini A."/>
            <person name="Sitrit Y."/>
            <person name="Splivallo R."/>
            <person name="Traeger S."/>
            <person name="Wang M."/>
            <person name="Zifcakova L."/>
            <person name="Wipf D."/>
            <person name="Zambonelli A."/>
            <person name="Paolocci F."/>
            <person name="Nowrousian M."/>
            <person name="Ottonello S."/>
            <person name="Baldrian P."/>
            <person name="Spatafora J.W."/>
            <person name="Henrissat B."/>
            <person name="Nagy L.G."/>
            <person name="Aury J.M."/>
            <person name="Wincker P."/>
            <person name="Grigoriev I.V."/>
            <person name="Bonfante P."/>
            <person name="Martin F.M."/>
        </authorList>
    </citation>
    <scope>NUCLEOTIDE SEQUENCE [LARGE SCALE GENOMIC DNA]</scope>
    <source>
        <strain evidence="1 2">ATCC MYA-4762</strain>
    </source>
</reference>
<evidence type="ECO:0000313" key="2">
    <source>
        <dbReference type="Proteomes" id="UP000267821"/>
    </source>
</evidence>
<gene>
    <name evidence="1" type="ORF">L211DRAFT_64445</name>
</gene>